<accession>A0A8S1NVA6</accession>
<keyword evidence="2" id="KW-1185">Reference proteome</keyword>
<dbReference type="Proteomes" id="UP000692954">
    <property type="component" value="Unassembled WGS sequence"/>
</dbReference>
<name>A0A8S1NVA6_9CILI</name>
<protein>
    <submittedName>
        <fullName evidence="1">Uncharacterized protein</fullName>
    </submittedName>
</protein>
<dbReference type="EMBL" id="CAJJDN010000062">
    <property type="protein sequence ID" value="CAD8094121.1"/>
    <property type="molecule type" value="Genomic_DNA"/>
</dbReference>
<gene>
    <name evidence="1" type="ORF">PSON_ATCC_30995.1.T0620024</name>
</gene>
<comment type="caution">
    <text evidence="1">The sequence shown here is derived from an EMBL/GenBank/DDBJ whole genome shotgun (WGS) entry which is preliminary data.</text>
</comment>
<evidence type="ECO:0000313" key="2">
    <source>
        <dbReference type="Proteomes" id="UP000692954"/>
    </source>
</evidence>
<dbReference type="AlphaFoldDB" id="A0A8S1NVA6"/>
<proteinExistence type="predicted"/>
<sequence length="233" mass="28046">MCLLFIIHNIIWVIKKEYVFFLETKNTMYKIMNQLYFVNIQMSKQLQNQEIFQQNQVRVQSAYIQILRKYLYYQLIKDKFMTLFAKWVLNKSTLKIQKWVTLNVLHFIEQEYSKYKIILFIQSEKDLFQYYNGFKECLTQLNDDQYKDILICDCPIKLSRSFSSEVLVRSVIDFIEESNNRLNIKSITIMNCDKKSVIYLNLIKSLIFLNMNQSNKLKSLSNQLQGKIDKINL</sequence>
<reference evidence="1" key="1">
    <citation type="submission" date="2021-01" db="EMBL/GenBank/DDBJ databases">
        <authorList>
            <consortium name="Genoscope - CEA"/>
            <person name="William W."/>
        </authorList>
    </citation>
    <scope>NUCLEOTIDE SEQUENCE</scope>
</reference>
<evidence type="ECO:0000313" key="1">
    <source>
        <dbReference type="EMBL" id="CAD8094121.1"/>
    </source>
</evidence>
<organism evidence="1 2">
    <name type="scientific">Paramecium sonneborni</name>
    <dbReference type="NCBI Taxonomy" id="65129"/>
    <lineage>
        <taxon>Eukaryota</taxon>
        <taxon>Sar</taxon>
        <taxon>Alveolata</taxon>
        <taxon>Ciliophora</taxon>
        <taxon>Intramacronucleata</taxon>
        <taxon>Oligohymenophorea</taxon>
        <taxon>Peniculida</taxon>
        <taxon>Parameciidae</taxon>
        <taxon>Paramecium</taxon>
    </lineage>
</organism>